<dbReference type="InterPro" id="IPR006620">
    <property type="entry name" value="Pro_4_hyd_alph"/>
</dbReference>
<evidence type="ECO:0000256" key="9">
    <source>
        <dbReference type="ARBA" id="ARBA00023002"/>
    </source>
</evidence>
<keyword evidence="9" id="KW-0560">Oxidoreductase</keyword>
<dbReference type="Pfam" id="PF08336">
    <property type="entry name" value="P4Ha_N"/>
    <property type="match status" value="1"/>
</dbReference>
<dbReference type="EC" id="1.14.11.2" evidence="5"/>
<dbReference type="AlphaFoldDB" id="R7UR81"/>
<dbReference type="EnsemblMetazoa" id="CapteT153364">
    <property type="protein sequence ID" value="CapteP153364"/>
    <property type="gene ID" value="CapteG153364"/>
</dbReference>
<dbReference type="SMART" id="SM00702">
    <property type="entry name" value="P4Hc"/>
    <property type="match status" value="1"/>
</dbReference>
<accession>R7UR81</accession>
<keyword evidence="10" id="KW-0408">Iron</keyword>
<evidence type="ECO:0000256" key="11">
    <source>
        <dbReference type="SAM" id="SignalP"/>
    </source>
</evidence>
<dbReference type="PANTHER" id="PTHR10869:SF244">
    <property type="entry name" value="PROLYL 4-HYDROXYLASE SUBUNIT ALPHA-2"/>
    <property type="match status" value="1"/>
</dbReference>
<gene>
    <name evidence="13" type="ORF">CAPTEDRAFT_153364</name>
</gene>
<dbReference type="Pfam" id="PF13640">
    <property type="entry name" value="2OG-FeII_Oxy_3"/>
    <property type="match status" value="1"/>
</dbReference>
<feature type="chain" id="PRO_5008788255" description="procollagen-proline 4-dioxygenase" evidence="11">
    <location>
        <begin position="21"/>
        <end position="491"/>
    </location>
</feature>
<dbReference type="InterPro" id="IPR013547">
    <property type="entry name" value="P4H_N"/>
</dbReference>
<evidence type="ECO:0000256" key="6">
    <source>
        <dbReference type="ARBA" id="ARBA00022723"/>
    </source>
</evidence>
<evidence type="ECO:0000256" key="8">
    <source>
        <dbReference type="ARBA" id="ARBA00022964"/>
    </source>
</evidence>
<dbReference type="OMA" id="HYEAIES"/>
<dbReference type="PROSITE" id="PS51471">
    <property type="entry name" value="FE2OG_OXY"/>
    <property type="match status" value="1"/>
</dbReference>
<feature type="signal peptide" evidence="11">
    <location>
        <begin position="1"/>
        <end position="20"/>
    </location>
</feature>
<dbReference type="HOGENOM" id="CLU_024155_1_1_1"/>
<dbReference type="Proteomes" id="UP000014760">
    <property type="component" value="Unassembled WGS sequence"/>
</dbReference>
<dbReference type="InterPro" id="IPR005123">
    <property type="entry name" value="Oxoglu/Fe-dep_dioxygenase_dom"/>
</dbReference>
<keyword evidence="11" id="KW-0732">Signal</keyword>
<protein>
    <recommendedName>
        <fullName evidence="5">procollagen-proline 4-dioxygenase</fullName>
        <ecNumber evidence="5">1.14.11.2</ecNumber>
    </recommendedName>
</protein>
<organism evidence="13">
    <name type="scientific">Capitella teleta</name>
    <name type="common">Polychaete worm</name>
    <dbReference type="NCBI Taxonomy" id="283909"/>
    <lineage>
        <taxon>Eukaryota</taxon>
        <taxon>Metazoa</taxon>
        <taxon>Spiralia</taxon>
        <taxon>Lophotrochozoa</taxon>
        <taxon>Annelida</taxon>
        <taxon>Polychaeta</taxon>
        <taxon>Sedentaria</taxon>
        <taxon>Scolecida</taxon>
        <taxon>Capitellidae</taxon>
        <taxon>Capitella</taxon>
    </lineage>
</organism>
<dbReference type="GO" id="GO:0005506">
    <property type="term" value="F:iron ion binding"/>
    <property type="evidence" value="ECO:0007669"/>
    <property type="project" value="InterPro"/>
</dbReference>
<keyword evidence="7" id="KW-0847">Vitamin C</keyword>
<keyword evidence="8" id="KW-0223">Dioxygenase</keyword>
<dbReference type="GO" id="GO:0031418">
    <property type="term" value="F:L-ascorbic acid binding"/>
    <property type="evidence" value="ECO:0007669"/>
    <property type="project" value="UniProtKB-KW"/>
</dbReference>
<dbReference type="GO" id="GO:0005788">
    <property type="term" value="C:endoplasmic reticulum lumen"/>
    <property type="evidence" value="ECO:0007669"/>
    <property type="project" value="UniProtKB-SubCell"/>
</dbReference>
<evidence type="ECO:0000256" key="3">
    <source>
        <dbReference type="ARBA" id="ARBA00004319"/>
    </source>
</evidence>
<reference evidence="15" key="1">
    <citation type="submission" date="2012-12" db="EMBL/GenBank/DDBJ databases">
        <authorList>
            <person name="Hellsten U."/>
            <person name="Grimwood J."/>
            <person name="Chapman J.A."/>
            <person name="Shapiro H."/>
            <person name="Aerts A."/>
            <person name="Otillar R.P."/>
            <person name="Terry A.Y."/>
            <person name="Boore J.L."/>
            <person name="Simakov O."/>
            <person name="Marletaz F."/>
            <person name="Cho S.-J."/>
            <person name="Edsinger-Gonzales E."/>
            <person name="Havlak P."/>
            <person name="Kuo D.-H."/>
            <person name="Larsson T."/>
            <person name="Lv J."/>
            <person name="Arendt D."/>
            <person name="Savage R."/>
            <person name="Osoegawa K."/>
            <person name="de Jong P."/>
            <person name="Lindberg D.R."/>
            <person name="Seaver E.C."/>
            <person name="Weisblat D.A."/>
            <person name="Putnam N.H."/>
            <person name="Grigoriev I.V."/>
            <person name="Rokhsar D.S."/>
        </authorList>
    </citation>
    <scope>NUCLEOTIDE SEQUENCE</scope>
    <source>
        <strain evidence="15">I ESC-2004</strain>
    </source>
</reference>
<evidence type="ECO:0000313" key="14">
    <source>
        <dbReference type="EnsemblMetazoa" id="CapteP153364"/>
    </source>
</evidence>
<dbReference type="InterPro" id="IPR044862">
    <property type="entry name" value="Pro_4_hyd_alph_FE2OG_OXY"/>
</dbReference>
<evidence type="ECO:0000256" key="7">
    <source>
        <dbReference type="ARBA" id="ARBA00022896"/>
    </source>
</evidence>
<reference evidence="14" key="3">
    <citation type="submission" date="2015-06" db="UniProtKB">
        <authorList>
            <consortium name="EnsemblMetazoa"/>
        </authorList>
    </citation>
    <scope>IDENTIFICATION</scope>
</reference>
<keyword evidence="6" id="KW-0479">Metal-binding</keyword>
<reference evidence="13 15" key="2">
    <citation type="journal article" date="2013" name="Nature">
        <title>Insights into bilaterian evolution from three spiralian genomes.</title>
        <authorList>
            <person name="Simakov O."/>
            <person name="Marletaz F."/>
            <person name="Cho S.J."/>
            <person name="Edsinger-Gonzales E."/>
            <person name="Havlak P."/>
            <person name="Hellsten U."/>
            <person name="Kuo D.H."/>
            <person name="Larsson T."/>
            <person name="Lv J."/>
            <person name="Arendt D."/>
            <person name="Savage R."/>
            <person name="Osoegawa K."/>
            <person name="de Jong P."/>
            <person name="Grimwood J."/>
            <person name="Chapman J.A."/>
            <person name="Shapiro H."/>
            <person name="Aerts A."/>
            <person name="Otillar R.P."/>
            <person name="Terry A.Y."/>
            <person name="Boore J.L."/>
            <person name="Grigoriev I.V."/>
            <person name="Lindberg D.R."/>
            <person name="Seaver E.C."/>
            <person name="Weisblat D.A."/>
            <person name="Putnam N.H."/>
            <person name="Rokhsar D.S."/>
        </authorList>
    </citation>
    <scope>NUCLEOTIDE SEQUENCE</scope>
    <source>
        <strain evidence="13 15">I ESC-2004</strain>
    </source>
</reference>
<evidence type="ECO:0000256" key="1">
    <source>
        <dbReference type="ARBA" id="ARBA00001961"/>
    </source>
</evidence>
<dbReference type="GO" id="GO:0004656">
    <property type="term" value="F:procollagen-proline 4-dioxygenase activity"/>
    <property type="evidence" value="ECO:0007669"/>
    <property type="project" value="UniProtKB-EC"/>
</dbReference>
<comment type="function">
    <text evidence="2">Catalyzes the post-translational formation of 4-hydroxyproline in -Xaa-Pro-Gly- sequences in collagens and other proteins.</text>
</comment>
<evidence type="ECO:0000313" key="13">
    <source>
        <dbReference type="EMBL" id="ELU05926.1"/>
    </source>
</evidence>
<evidence type="ECO:0000259" key="12">
    <source>
        <dbReference type="PROSITE" id="PS51471"/>
    </source>
</evidence>
<dbReference type="OrthoDB" id="420380at2759"/>
<dbReference type="Gene3D" id="2.60.120.620">
    <property type="entry name" value="q2cbj1_9rhob like domain"/>
    <property type="match status" value="1"/>
</dbReference>
<name>R7UR81_CAPTE</name>
<keyword evidence="15" id="KW-1185">Reference proteome</keyword>
<dbReference type="InterPro" id="IPR045054">
    <property type="entry name" value="P4HA-like"/>
</dbReference>
<evidence type="ECO:0000256" key="5">
    <source>
        <dbReference type="ARBA" id="ARBA00012269"/>
    </source>
</evidence>
<dbReference type="PANTHER" id="PTHR10869">
    <property type="entry name" value="PROLYL 4-HYDROXYLASE ALPHA SUBUNIT"/>
    <property type="match status" value="1"/>
</dbReference>
<sequence length="491" mass="55620">MKSRGLLVLICAILVSISNASDTFTSLSSIKQLFYKEGLTVKTIEEMLNSQQLESNPFMKSLHESLRENQQLKDEDLEVHLHHPTSTFLLIKGWYLARKNLQSLIDVNALETKIGLALPDLDDYTGSATAIIRIQKTHRISTDHMRIGLVNGKQGRPIDDENDMVVMATQAMALRCPGLALKWLDGIKKKSLSVVKLKIEIMEKIHEKLGCSGDAEEIERCVKQRDFEWLSDDRPTTIKYQELCRGDMIVEESKKSLLYCRYAKGRDIPLPIYKEEVHNVDPHVAIFYDVISDAEADHIIRHAFPGMFRGLVGNSTLRQSSDQRISKVGWLFDNVDTLIKKLSARIGDVTGLNTVYTPVRSPVEAMQVVNYGIGGQYEPHLDFYEDPEMLKNVNPSLQDTGDRISTFLFYLSRVHLGGATVFPKLNVRVPPVKNGAAFWYNARPNGEHDKRTLHAGCPVVLGEKWVANKWIRERGQEFYRPCPLDKEAIDG</sequence>
<comment type="subcellular location">
    <subcellularLocation>
        <location evidence="3">Endoplasmic reticulum lumen</location>
    </subcellularLocation>
</comment>
<comment type="similarity">
    <text evidence="4">Belongs to the P4HA family.</text>
</comment>
<feature type="domain" description="Fe2OG dioxygenase" evidence="12">
    <location>
        <begin position="362"/>
        <end position="473"/>
    </location>
</feature>
<dbReference type="EMBL" id="AMQN01007660">
    <property type="status" value="NOT_ANNOTATED_CDS"/>
    <property type="molecule type" value="Genomic_DNA"/>
</dbReference>
<evidence type="ECO:0000256" key="4">
    <source>
        <dbReference type="ARBA" id="ARBA00006511"/>
    </source>
</evidence>
<comment type="cofactor">
    <cofactor evidence="1">
        <name>L-ascorbate</name>
        <dbReference type="ChEBI" id="CHEBI:38290"/>
    </cofactor>
</comment>
<evidence type="ECO:0000256" key="2">
    <source>
        <dbReference type="ARBA" id="ARBA00002035"/>
    </source>
</evidence>
<dbReference type="EMBL" id="KB301107">
    <property type="protein sequence ID" value="ELU05926.1"/>
    <property type="molecule type" value="Genomic_DNA"/>
</dbReference>
<proteinExistence type="inferred from homology"/>
<evidence type="ECO:0000313" key="15">
    <source>
        <dbReference type="Proteomes" id="UP000014760"/>
    </source>
</evidence>
<dbReference type="STRING" id="283909.R7UR81"/>
<evidence type="ECO:0000256" key="10">
    <source>
        <dbReference type="ARBA" id="ARBA00023004"/>
    </source>
</evidence>